<accession>A0A9E7DK69</accession>
<reference evidence="2" key="1">
    <citation type="submission" date="2022-04" db="EMBL/GenBank/DDBJ databases">
        <title>Complete genome sequences of Ezakiella coagulans and Fenollaria massiliensis.</title>
        <authorList>
            <person name="France M.T."/>
            <person name="Clifford J."/>
            <person name="Narina S."/>
            <person name="Rutt L."/>
            <person name="Ravel J."/>
        </authorList>
    </citation>
    <scope>NUCLEOTIDE SEQUENCE</scope>
    <source>
        <strain evidence="2">C0061C2</strain>
    </source>
</reference>
<keyword evidence="1" id="KW-1133">Transmembrane helix</keyword>
<dbReference type="AlphaFoldDB" id="A0A9E7DK69"/>
<evidence type="ECO:0000313" key="2">
    <source>
        <dbReference type="EMBL" id="UQK59473.1"/>
    </source>
</evidence>
<feature type="transmembrane region" description="Helical" evidence="1">
    <location>
        <begin position="30"/>
        <end position="48"/>
    </location>
</feature>
<name>A0A9E7DK69_9FIRM</name>
<protein>
    <submittedName>
        <fullName evidence="2">Uncharacterized protein</fullName>
    </submittedName>
</protein>
<dbReference type="KEGG" id="fms:M1R53_02105"/>
<evidence type="ECO:0000313" key="3">
    <source>
        <dbReference type="Proteomes" id="UP000831151"/>
    </source>
</evidence>
<dbReference type="EMBL" id="CP096649">
    <property type="protein sequence ID" value="UQK59473.1"/>
    <property type="molecule type" value="Genomic_DNA"/>
</dbReference>
<dbReference type="Proteomes" id="UP000831151">
    <property type="component" value="Chromosome"/>
</dbReference>
<keyword evidence="3" id="KW-1185">Reference proteome</keyword>
<evidence type="ECO:0000256" key="1">
    <source>
        <dbReference type="SAM" id="Phobius"/>
    </source>
</evidence>
<keyword evidence="1" id="KW-0472">Membrane</keyword>
<sequence>MNGKYLIKAAFIILLAFTIANVVHKPIAGYTVPALAIVDVLLIVGLCTSKPERKEKKTDEK</sequence>
<proteinExistence type="predicted"/>
<organism evidence="2 3">
    <name type="scientific">Fenollaria massiliensis</name>
    <dbReference type="NCBI Taxonomy" id="938288"/>
    <lineage>
        <taxon>Bacteria</taxon>
        <taxon>Bacillati</taxon>
        <taxon>Bacillota</taxon>
        <taxon>Clostridia</taxon>
        <taxon>Eubacteriales</taxon>
        <taxon>Fenollaria</taxon>
    </lineage>
</organism>
<gene>
    <name evidence="2" type="ORF">M1R53_02105</name>
</gene>
<feature type="transmembrane region" description="Helical" evidence="1">
    <location>
        <begin position="5"/>
        <end position="24"/>
    </location>
</feature>
<keyword evidence="1" id="KW-0812">Transmembrane</keyword>
<dbReference type="RefSeq" id="WP_249242900.1">
    <property type="nucleotide sequence ID" value="NZ_CP096649.1"/>
</dbReference>